<accession>A0A7X0KYV8</accession>
<dbReference type="RefSeq" id="WP_221494452.1">
    <property type="nucleotide sequence ID" value="NZ_JACHMQ010000001.1"/>
</dbReference>
<dbReference type="EMBL" id="JACHMQ010000001">
    <property type="protein sequence ID" value="MBB6395524.1"/>
    <property type="molecule type" value="Genomic_DNA"/>
</dbReference>
<organism evidence="1 2">
    <name type="scientific">Actinomadura coerulea</name>
    <dbReference type="NCBI Taxonomy" id="46159"/>
    <lineage>
        <taxon>Bacteria</taxon>
        <taxon>Bacillati</taxon>
        <taxon>Actinomycetota</taxon>
        <taxon>Actinomycetes</taxon>
        <taxon>Streptosporangiales</taxon>
        <taxon>Thermomonosporaceae</taxon>
        <taxon>Actinomadura</taxon>
    </lineage>
</organism>
<reference evidence="1 2" key="1">
    <citation type="submission" date="2020-08" db="EMBL/GenBank/DDBJ databases">
        <title>Sequencing the genomes of 1000 actinobacteria strains.</title>
        <authorList>
            <person name="Klenk H.-P."/>
        </authorList>
    </citation>
    <scope>NUCLEOTIDE SEQUENCE [LARGE SCALE GENOMIC DNA]</scope>
    <source>
        <strain evidence="1 2">DSM 43675</strain>
    </source>
</reference>
<name>A0A7X0KYV8_9ACTN</name>
<keyword evidence="2" id="KW-1185">Reference proteome</keyword>
<proteinExistence type="predicted"/>
<dbReference type="Proteomes" id="UP000546324">
    <property type="component" value="Unassembled WGS sequence"/>
</dbReference>
<dbReference type="InterPro" id="IPR036188">
    <property type="entry name" value="FAD/NAD-bd_sf"/>
</dbReference>
<comment type="caution">
    <text evidence="1">The sequence shown here is derived from an EMBL/GenBank/DDBJ whole genome shotgun (WGS) entry which is preliminary data.</text>
</comment>
<gene>
    <name evidence="1" type="ORF">BKA00_002438</name>
</gene>
<sequence length="74" mass="7728">MAEPHSVAGVAEWSDGTREHVDVVLLATGYRPSFASATLRGVAADARHVLTRLREQMGTADRAWAPAGAGQGLG</sequence>
<evidence type="ECO:0000313" key="1">
    <source>
        <dbReference type="EMBL" id="MBB6395524.1"/>
    </source>
</evidence>
<dbReference type="AlphaFoldDB" id="A0A7X0KYV8"/>
<protein>
    <submittedName>
        <fullName evidence="1">NAD(P)H-nitrite reductase large subunit</fullName>
    </submittedName>
</protein>
<evidence type="ECO:0000313" key="2">
    <source>
        <dbReference type="Proteomes" id="UP000546324"/>
    </source>
</evidence>
<dbReference type="Gene3D" id="3.50.50.60">
    <property type="entry name" value="FAD/NAD(P)-binding domain"/>
    <property type="match status" value="1"/>
</dbReference>